<keyword evidence="5" id="KW-1015">Disulfide bond</keyword>
<gene>
    <name evidence="9" type="ORF">CHIRRI_LOCUS10285</name>
</gene>
<dbReference type="PROSITE" id="PS00941">
    <property type="entry name" value="CARBOXYLESTERASE_B_2"/>
    <property type="match status" value="1"/>
</dbReference>
<evidence type="ECO:0000313" key="9">
    <source>
        <dbReference type="EMBL" id="CAG9807436.1"/>
    </source>
</evidence>
<comment type="similarity">
    <text evidence="2">Belongs to the 'GDXG' lipolytic enzyme family.</text>
</comment>
<name>A0A9N9WSK5_9DIPT</name>
<reference evidence="9" key="1">
    <citation type="submission" date="2022-01" db="EMBL/GenBank/DDBJ databases">
        <authorList>
            <person name="King R."/>
        </authorList>
    </citation>
    <scope>NUCLEOTIDE SEQUENCE</scope>
</reference>
<evidence type="ECO:0000256" key="1">
    <source>
        <dbReference type="ARBA" id="ARBA00005964"/>
    </source>
</evidence>
<dbReference type="InterPro" id="IPR002018">
    <property type="entry name" value="CarbesteraseB"/>
</dbReference>
<keyword evidence="10" id="KW-1185">Reference proteome</keyword>
<keyword evidence="4 7" id="KW-0378">Hydrolase</keyword>
<dbReference type="InterPro" id="IPR019819">
    <property type="entry name" value="Carboxylesterase_B_CS"/>
</dbReference>
<dbReference type="SUPFAM" id="SSF53474">
    <property type="entry name" value="alpha/beta-Hydrolases"/>
    <property type="match status" value="1"/>
</dbReference>
<keyword evidence="7" id="KW-0732">Signal</keyword>
<keyword evidence="3" id="KW-0719">Serine esterase</keyword>
<dbReference type="PROSITE" id="PS00122">
    <property type="entry name" value="CARBOXYLESTERASE_B_1"/>
    <property type="match status" value="1"/>
</dbReference>
<proteinExistence type="inferred from homology"/>
<reference evidence="9" key="2">
    <citation type="submission" date="2022-10" db="EMBL/GenBank/DDBJ databases">
        <authorList>
            <consortium name="ENA_rothamsted_submissions"/>
            <consortium name="culmorum"/>
            <person name="King R."/>
        </authorList>
    </citation>
    <scope>NUCLEOTIDE SEQUENCE</scope>
</reference>
<feature type="signal peptide" evidence="7">
    <location>
        <begin position="1"/>
        <end position="23"/>
    </location>
</feature>
<dbReference type="EC" id="3.1.1.-" evidence="7"/>
<dbReference type="Proteomes" id="UP001153620">
    <property type="component" value="Chromosome 3"/>
</dbReference>
<evidence type="ECO:0000256" key="7">
    <source>
        <dbReference type="RuleBase" id="RU361235"/>
    </source>
</evidence>
<evidence type="ECO:0000259" key="8">
    <source>
        <dbReference type="Pfam" id="PF00135"/>
    </source>
</evidence>
<comment type="similarity">
    <text evidence="1 7">Belongs to the type-B carboxylesterase/lipase family.</text>
</comment>
<evidence type="ECO:0000256" key="4">
    <source>
        <dbReference type="ARBA" id="ARBA00022801"/>
    </source>
</evidence>
<accession>A0A9N9WSK5</accession>
<feature type="chain" id="PRO_5040539319" description="Carboxylic ester hydrolase" evidence="7">
    <location>
        <begin position="24"/>
        <end position="644"/>
    </location>
</feature>
<sequence length="644" mass="72995">MKVKSFNCILIWALYAVNIDAFAKPKAIPLQPSTFGGVVDGFGRFTNTFKETNAWKRFNGMQNLLQERPRRFMRVVQDFVSGIRNEERVVVKTRNGALRGRYQTFKTGNSGGYFSFQGIRYGKEPSGDRRFKAALPEDPWTGTRTALREGASCPHRNMILENYRGNEDCLYLNVYTPIVPEGRSNPKFQVLFWIHGGAFQFGNGNAFLYGPDYFMESGEIILVTINYRLGPLGFLNTGTPEAPGNVGLKDQILALKWVRDNIQYFGGDPNEVTIAGQSAGSASVHYLILSPLGKGLFKRAIAQSGVAINPWSFTDIPNERAFMLGRALSYETNSTEKLIQFLRKATPQQIVDSAPKTLNIEDARKNVGLAFVPSIERVFQMTNDTNPEYDQPFLTEHPLKILKEGRFNRVPLLLGFNAHEAMLFLRRFKKDRTLLTQYENDFARLVPLDLNIPGGRYGSEATLVSDRVRDFYLGGRAISLDTVEEMILLLTDIMFIRGISNTAKIHAKYSGNNVYLYRFSYDGALGLYKRLLNVNRPGVCHGDELGYLFYFGIFNVSLDPSSSEANVKKRMVRMWTNFVKYGNPTPLAKDDQMLAVNWDSVDSKTPQPLTYLDIGTKLDLKKSPEQERMEFWDDLYQQYNAGLK</sequence>
<evidence type="ECO:0000256" key="5">
    <source>
        <dbReference type="ARBA" id="ARBA00023157"/>
    </source>
</evidence>
<dbReference type="PROSITE" id="PS01173">
    <property type="entry name" value="LIPASE_GDXG_HIS"/>
    <property type="match status" value="1"/>
</dbReference>
<dbReference type="Pfam" id="PF00135">
    <property type="entry name" value="COesterase"/>
    <property type="match status" value="1"/>
</dbReference>
<dbReference type="PANTHER" id="PTHR43142:SF1">
    <property type="entry name" value="CARBOXYLIC ESTER HYDROLASE"/>
    <property type="match status" value="1"/>
</dbReference>
<dbReference type="PANTHER" id="PTHR43142">
    <property type="entry name" value="CARBOXYLIC ESTER HYDROLASE"/>
    <property type="match status" value="1"/>
</dbReference>
<dbReference type="GO" id="GO:0052689">
    <property type="term" value="F:carboxylic ester hydrolase activity"/>
    <property type="evidence" value="ECO:0007669"/>
    <property type="project" value="UniProtKB-KW"/>
</dbReference>
<dbReference type="Gene3D" id="3.40.50.1820">
    <property type="entry name" value="alpha/beta hydrolase"/>
    <property type="match status" value="1"/>
</dbReference>
<dbReference type="InterPro" id="IPR019826">
    <property type="entry name" value="Carboxylesterase_B_AS"/>
</dbReference>
<evidence type="ECO:0000256" key="2">
    <source>
        <dbReference type="ARBA" id="ARBA00010515"/>
    </source>
</evidence>
<keyword evidence="6" id="KW-0325">Glycoprotein</keyword>
<evidence type="ECO:0000256" key="3">
    <source>
        <dbReference type="ARBA" id="ARBA00022487"/>
    </source>
</evidence>
<dbReference type="OrthoDB" id="19653at2759"/>
<dbReference type="FunFam" id="3.40.50.1820:FF:000092">
    <property type="entry name" value="Carboxylic ester hydrolase"/>
    <property type="match status" value="1"/>
</dbReference>
<dbReference type="AlphaFoldDB" id="A0A9N9WSK5"/>
<protein>
    <recommendedName>
        <fullName evidence="7">Carboxylic ester hydrolase</fullName>
        <ecNumber evidence="7">3.1.1.-</ecNumber>
    </recommendedName>
</protein>
<evidence type="ECO:0000256" key="6">
    <source>
        <dbReference type="ARBA" id="ARBA00023180"/>
    </source>
</evidence>
<organism evidence="9 10">
    <name type="scientific">Chironomus riparius</name>
    <dbReference type="NCBI Taxonomy" id="315576"/>
    <lineage>
        <taxon>Eukaryota</taxon>
        <taxon>Metazoa</taxon>
        <taxon>Ecdysozoa</taxon>
        <taxon>Arthropoda</taxon>
        <taxon>Hexapoda</taxon>
        <taxon>Insecta</taxon>
        <taxon>Pterygota</taxon>
        <taxon>Neoptera</taxon>
        <taxon>Endopterygota</taxon>
        <taxon>Diptera</taxon>
        <taxon>Nematocera</taxon>
        <taxon>Chironomoidea</taxon>
        <taxon>Chironomidae</taxon>
        <taxon>Chironominae</taxon>
        <taxon>Chironomus</taxon>
    </lineage>
</organism>
<dbReference type="InterPro" id="IPR002168">
    <property type="entry name" value="Lipase_GDXG_HIS_AS"/>
</dbReference>
<feature type="domain" description="Carboxylesterase type B" evidence="8">
    <location>
        <begin position="89"/>
        <end position="632"/>
    </location>
</feature>
<dbReference type="InterPro" id="IPR029058">
    <property type="entry name" value="AB_hydrolase_fold"/>
</dbReference>
<dbReference type="EMBL" id="OU895879">
    <property type="protein sequence ID" value="CAG9807436.1"/>
    <property type="molecule type" value="Genomic_DNA"/>
</dbReference>
<evidence type="ECO:0000313" key="10">
    <source>
        <dbReference type="Proteomes" id="UP001153620"/>
    </source>
</evidence>